<dbReference type="SUPFAM" id="SSF53448">
    <property type="entry name" value="Nucleotide-diphospho-sugar transferases"/>
    <property type="match status" value="1"/>
</dbReference>
<dbReference type="InterPro" id="IPR001173">
    <property type="entry name" value="Glyco_trans_2-like"/>
</dbReference>
<dbReference type="PANTHER" id="PTHR48090">
    <property type="entry name" value="UNDECAPRENYL-PHOSPHATE 4-DEOXY-4-FORMAMIDO-L-ARABINOSE TRANSFERASE-RELATED"/>
    <property type="match status" value="1"/>
</dbReference>
<dbReference type="PANTHER" id="PTHR48090:SF6">
    <property type="entry name" value="SLR5056 PROTEIN"/>
    <property type="match status" value="1"/>
</dbReference>
<dbReference type="CDD" id="cd00761">
    <property type="entry name" value="Glyco_tranf_GTA_type"/>
    <property type="match status" value="1"/>
</dbReference>
<evidence type="ECO:0000313" key="2">
    <source>
        <dbReference type="EMBL" id="MCZ4222541.1"/>
    </source>
</evidence>
<dbReference type="InterPro" id="IPR029044">
    <property type="entry name" value="Nucleotide-diphossugar_trans"/>
</dbReference>
<dbReference type="InterPro" id="IPR050256">
    <property type="entry name" value="Glycosyltransferase_2"/>
</dbReference>
<reference evidence="2" key="1">
    <citation type="submission" date="2022-12" db="EMBL/GenBank/DDBJ databases">
        <title>Genome sequence of SJ11.</title>
        <authorList>
            <person name="Woo H."/>
        </authorList>
    </citation>
    <scope>NUCLEOTIDE SEQUENCE</scope>
    <source>
        <strain evidence="2">SJ11</strain>
    </source>
</reference>
<protein>
    <submittedName>
        <fullName evidence="2">Glycosyltransferase family A protein</fullName>
    </submittedName>
</protein>
<dbReference type="Proteomes" id="UP001144341">
    <property type="component" value="Unassembled WGS sequence"/>
</dbReference>
<organism evidence="2 3">
    <name type="scientific">Pedobacter rhodius</name>
    <dbReference type="NCBI Taxonomy" id="3004098"/>
    <lineage>
        <taxon>Bacteria</taxon>
        <taxon>Pseudomonadati</taxon>
        <taxon>Bacteroidota</taxon>
        <taxon>Sphingobacteriia</taxon>
        <taxon>Sphingobacteriales</taxon>
        <taxon>Sphingobacteriaceae</taxon>
        <taxon>Pedobacter</taxon>
    </lineage>
</organism>
<gene>
    <name evidence="2" type="ORF">O0931_04455</name>
</gene>
<dbReference type="EMBL" id="JAPWGL010000001">
    <property type="protein sequence ID" value="MCZ4222541.1"/>
    <property type="molecule type" value="Genomic_DNA"/>
</dbReference>
<comment type="caution">
    <text evidence="2">The sequence shown here is derived from an EMBL/GenBank/DDBJ whole genome shotgun (WGS) entry which is preliminary data.</text>
</comment>
<sequence>MDLNLHSNTEKRFQQPIHKSLKLSIIVPAKNEANFVTHALDALRNQYDESGQPVPHEIYEVLVLANNCSDDTFKICEHYQSAYPEFRLHTEAIELSPANAHIGTVRRILMDAAYCRLMRKAGPRGVIVSTDSDSKVDKHWVHNIMLEMDKGVDVVGGRILPGDTPALAKIHHLRDVTYRFLRSRLEAELDPCTSNPWPRHFQCYGPSLAVTCEIYERAGRLPAIPYLEDEEFRKALKRVDAKIRHAPKVRIHTSSRLLGRVAFGFSVQLQQWNDMSINREQQMVEPLQRIISVLLIKNELRRLWASIAEGFQATIDIKSFAFKINYNAHKLELLINESSYFEPLWEQIEKHLMLQYSDLNALQPISVAIQEFRVYFANNAHHIVRRKTDLLAAVAL</sequence>
<dbReference type="RefSeq" id="WP_269414341.1">
    <property type="nucleotide sequence ID" value="NZ_JAPWGL010000001.1"/>
</dbReference>
<accession>A0ABT4KUV4</accession>
<proteinExistence type="predicted"/>
<dbReference type="Pfam" id="PF00535">
    <property type="entry name" value="Glycos_transf_2"/>
    <property type="match status" value="1"/>
</dbReference>
<dbReference type="Gene3D" id="3.90.550.10">
    <property type="entry name" value="Spore Coat Polysaccharide Biosynthesis Protein SpsA, Chain A"/>
    <property type="match status" value="1"/>
</dbReference>
<name>A0ABT4KUV4_9SPHI</name>
<evidence type="ECO:0000313" key="3">
    <source>
        <dbReference type="Proteomes" id="UP001144341"/>
    </source>
</evidence>
<evidence type="ECO:0000259" key="1">
    <source>
        <dbReference type="Pfam" id="PF00535"/>
    </source>
</evidence>
<keyword evidence="3" id="KW-1185">Reference proteome</keyword>
<feature type="domain" description="Glycosyltransferase 2-like" evidence="1">
    <location>
        <begin position="24"/>
        <end position="183"/>
    </location>
</feature>